<dbReference type="Proteomes" id="UP000274131">
    <property type="component" value="Unassembled WGS sequence"/>
</dbReference>
<protein>
    <submittedName>
        <fullName evidence="2 4">Uncharacterized protein</fullName>
    </submittedName>
</protein>
<proteinExistence type="predicted"/>
<gene>
    <name evidence="2" type="ORF">EVEC_LOCUS127</name>
</gene>
<dbReference type="EMBL" id="UXUI01000076">
    <property type="protein sequence ID" value="VDD84984.1"/>
    <property type="molecule type" value="Genomic_DNA"/>
</dbReference>
<dbReference type="AlphaFoldDB" id="A0A0N4USR2"/>
<accession>A0A0N4USR2</accession>
<name>A0A0N4USR2_ENTVE</name>
<evidence type="ECO:0000313" key="2">
    <source>
        <dbReference type="EMBL" id="VDD84984.1"/>
    </source>
</evidence>
<evidence type="ECO:0000313" key="4">
    <source>
        <dbReference type="WBParaSite" id="EVEC_0000019001-mRNA-1"/>
    </source>
</evidence>
<reference evidence="4" key="1">
    <citation type="submission" date="2017-02" db="UniProtKB">
        <authorList>
            <consortium name="WormBaseParasite"/>
        </authorList>
    </citation>
    <scope>IDENTIFICATION</scope>
</reference>
<sequence length="217" mass="25221">MVNGAVREWQMLEGKRIREYVVARVIRLTRLATKYQRGTSTIPAFVEASCLLQQEVDYYLTQDYAERATGVRKVELGRRYLSRIVGYKGPTISRNEHLGGLSDADDAPKHETMEQFLHTSVLFTKNRIASAYISTAYWPDDIYSTVRRSQENVRDATLRFTNKYGKQEEHLEREVYAKLRRHWEPDVQLRMETKRTNSEYGRSGTEEAAQRTSPSCT</sequence>
<evidence type="ECO:0000256" key="1">
    <source>
        <dbReference type="SAM" id="MobiDB-lite"/>
    </source>
</evidence>
<evidence type="ECO:0000313" key="3">
    <source>
        <dbReference type="Proteomes" id="UP000274131"/>
    </source>
</evidence>
<organism evidence="4">
    <name type="scientific">Enterobius vermicularis</name>
    <name type="common">Human pinworm</name>
    <dbReference type="NCBI Taxonomy" id="51028"/>
    <lineage>
        <taxon>Eukaryota</taxon>
        <taxon>Metazoa</taxon>
        <taxon>Ecdysozoa</taxon>
        <taxon>Nematoda</taxon>
        <taxon>Chromadorea</taxon>
        <taxon>Rhabditida</taxon>
        <taxon>Spirurina</taxon>
        <taxon>Oxyuridomorpha</taxon>
        <taxon>Oxyuroidea</taxon>
        <taxon>Oxyuridae</taxon>
        <taxon>Enterobius</taxon>
    </lineage>
</organism>
<feature type="region of interest" description="Disordered" evidence="1">
    <location>
        <begin position="190"/>
        <end position="217"/>
    </location>
</feature>
<keyword evidence="3" id="KW-1185">Reference proteome</keyword>
<reference evidence="2 3" key="2">
    <citation type="submission" date="2018-10" db="EMBL/GenBank/DDBJ databases">
        <authorList>
            <consortium name="Pathogen Informatics"/>
        </authorList>
    </citation>
    <scope>NUCLEOTIDE SEQUENCE [LARGE SCALE GENOMIC DNA]</scope>
</reference>
<dbReference type="WBParaSite" id="EVEC_0000019001-mRNA-1">
    <property type="protein sequence ID" value="EVEC_0000019001-mRNA-1"/>
    <property type="gene ID" value="EVEC_0000019001"/>
</dbReference>